<evidence type="ECO:0000256" key="2">
    <source>
        <dbReference type="SAM" id="Phobius"/>
    </source>
</evidence>
<keyword evidence="2" id="KW-0812">Transmembrane</keyword>
<feature type="transmembrane region" description="Helical" evidence="2">
    <location>
        <begin position="21"/>
        <end position="44"/>
    </location>
</feature>
<dbReference type="STRING" id="1289135.A966_13615"/>
<dbReference type="AlphaFoldDB" id="A0A2U4EXC5"/>
<keyword evidence="2" id="KW-1133">Transmembrane helix</keyword>
<feature type="domain" description="LytR/CpsA/Psr regulator C-terminal" evidence="4">
    <location>
        <begin position="313"/>
        <end position="399"/>
    </location>
</feature>
<evidence type="ECO:0000313" key="6">
    <source>
        <dbReference type="Proteomes" id="UP000011663"/>
    </source>
</evidence>
<name>A0A2U4EXC5_9SPIR</name>
<dbReference type="InterPro" id="IPR027381">
    <property type="entry name" value="LytR/CpsA/Psr_C"/>
</dbReference>
<dbReference type="Gene3D" id="3.40.630.190">
    <property type="entry name" value="LCP protein"/>
    <property type="match status" value="1"/>
</dbReference>
<evidence type="ECO:0000256" key="1">
    <source>
        <dbReference type="ARBA" id="ARBA00006068"/>
    </source>
</evidence>
<evidence type="ECO:0000259" key="4">
    <source>
        <dbReference type="Pfam" id="PF13399"/>
    </source>
</evidence>
<dbReference type="Proteomes" id="UP000011663">
    <property type="component" value="Unassembled WGS sequence"/>
</dbReference>
<dbReference type="InterPro" id="IPR050922">
    <property type="entry name" value="LytR/CpsA/Psr_CW_biosynth"/>
</dbReference>
<dbReference type="Pfam" id="PF13399">
    <property type="entry name" value="LytR_C"/>
    <property type="match status" value="1"/>
</dbReference>
<organism evidence="5 6">
    <name type="scientific">Brachyspira hampsonii 30446</name>
    <dbReference type="NCBI Taxonomy" id="1289135"/>
    <lineage>
        <taxon>Bacteria</taxon>
        <taxon>Pseudomonadati</taxon>
        <taxon>Spirochaetota</taxon>
        <taxon>Spirochaetia</taxon>
        <taxon>Brachyspirales</taxon>
        <taxon>Brachyspiraceae</taxon>
        <taxon>Brachyspira</taxon>
    </lineage>
</organism>
<dbReference type="Gene3D" id="3.30.70.2390">
    <property type="match status" value="1"/>
</dbReference>
<gene>
    <name evidence="5" type="ORF">A966_13615</name>
</gene>
<comment type="caution">
    <text evidence="5">The sequence shown here is derived from an EMBL/GenBank/DDBJ whole genome shotgun (WGS) entry which is preliminary data.</text>
</comment>
<dbReference type="InterPro" id="IPR004474">
    <property type="entry name" value="LytR_CpsA_psr"/>
</dbReference>
<reference evidence="5 6" key="1">
    <citation type="submission" date="2012-07" db="EMBL/GenBank/DDBJ databases">
        <title>Genome sequence of Brachyspira sp. 30446, isolated from a pig with mucohaemorrhagic colitis.</title>
        <authorList>
            <person name="Rubin J.E."/>
            <person name="Fernando C."/>
            <person name="Harding J.C.S."/>
            <person name="Hill J.E."/>
        </authorList>
    </citation>
    <scope>NUCLEOTIDE SEQUENCE [LARGE SCALE GENOMIC DNA]</scope>
    <source>
        <strain evidence="5 6">30446</strain>
    </source>
</reference>
<accession>A0A2U4EXC5</accession>
<dbReference type="OrthoDB" id="305468at2"/>
<evidence type="ECO:0000313" key="5">
    <source>
        <dbReference type="EMBL" id="EKV55892.1"/>
    </source>
</evidence>
<evidence type="ECO:0008006" key="7">
    <source>
        <dbReference type="Google" id="ProtNLM"/>
    </source>
</evidence>
<keyword evidence="2" id="KW-0472">Membrane</keyword>
<feature type="domain" description="Cell envelope-related transcriptional attenuator" evidence="3">
    <location>
        <begin position="102"/>
        <end position="206"/>
    </location>
</feature>
<dbReference type="PANTHER" id="PTHR33392:SF6">
    <property type="entry name" value="POLYISOPRENYL-TEICHOIC ACID--PEPTIDOGLYCAN TEICHOIC ACID TRANSFERASE TAGU"/>
    <property type="match status" value="1"/>
</dbReference>
<sequence>MKNKNEKNISIKTISQANQKSIMLIIFAVIFSLLFIAGIFYYFFISKLDIAKKNDSPLYFSVLFIDDNNDIYGAYVGIISSLNNRIGLIGLPKNIALWENDNSSAEVIEQLYKNGGENAVFRAIENSVNKKITYRIAIDNNQISDIIDLMGGVKMYVEEPINYKDEEKGYELSFDIGEWLFTGKKVISYLHYLNMKGYEDIETLYRLEDVIVNSMISLIQSPQLRNIIHSKDMRKAIFGSMKSNLRPPDMKAIMNILANSNERTLVIENIDARVSDNGILTPIFDGSAFIKQMDDLTLYVELKTQKSELNNEDVSLTVLNATTVVGLADRINIRMRYRGFSAGEYGNFGTNLNESVVLIRDGQIEKAFMVANEGRVTRVYAKTDRRVLNNAVLILGNDYYEITQ</sequence>
<proteinExistence type="inferred from homology"/>
<dbReference type="Pfam" id="PF03816">
    <property type="entry name" value="LytR_cpsA_psr"/>
    <property type="match status" value="1"/>
</dbReference>
<dbReference type="PANTHER" id="PTHR33392">
    <property type="entry name" value="POLYISOPRENYL-TEICHOIC ACID--PEPTIDOGLYCAN TEICHOIC ACID TRANSFERASE TAGU"/>
    <property type="match status" value="1"/>
</dbReference>
<evidence type="ECO:0000259" key="3">
    <source>
        <dbReference type="Pfam" id="PF03816"/>
    </source>
</evidence>
<protein>
    <recommendedName>
        <fullName evidence="7">Transcriptional regulator</fullName>
    </recommendedName>
</protein>
<dbReference type="EMBL" id="ALNZ01000037">
    <property type="protein sequence ID" value="EKV55892.1"/>
    <property type="molecule type" value="Genomic_DNA"/>
</dbReference>
<dbReference type="RefSeq" id="WP_008726380.1">
    <property type="nucleotide sequence ID" value="NZ_JH994111.1"/>
</dbReference>
<comment type="similarity">
    <text evidence="1">Belongs to the LytR/CpsA/Psr (LCP) family.</text>
</comment>
<dbReference type="GeneID" id="66489121"/>